<comment type="caution">
    <text evidence="3">The sequence shown here is derived from an EMBL/GenBank/DDBJ whole genome shotgun (WGS) entry which is preliminary data.</text>
</comment>
<feature type="domain" description="RsiG-like" evidence="2">
    <location>
        <begin position="71"/>
        <end position="145"/>
    </location>
</feature>
<dbReference type="Proteomes" id="UP000778578">
    <property type="component" value="Unassembled WGS sequence"/>
</dbReference>
<dbReference type="Pfam" id="PF22802">
    <property type="entry name" value="RsiG"/>
    <property type="match status" value="2"/>
</dbReference>
<dbReference type="CDD" id="cd21107">
    <property type="entry name" value="RsiG"/>
    <property type="match status" value="1"/>
</dbReference>
<gene>
    <name evidence="3" type="ORF">K7862_25380</name>
</gene>
<organism evidence="3 4">
    <name type="scientific">Actinacidiphila acidipaludis</name>
    <dbReference type="NCBI Taxonomy" id="2873382"/>
    <lineage>
        <taxon>Bacteria</taxon>
        <taxon>Bacillati</taxon>
        <taxon>Actinomycetota</taxon>
        <taxon>Actinomycetes</taxon>
        <taxon>Kitasatosporales</taxon>
        <taxon>Streptomycetaceae</taxon>
        <taxon>Actinacidiphila</taxon>
    </lineage>
</organism>
<feature type="region of interest" description="Disordered" evidence="1">
    <location>
        <begin position="1"/>
        <end position="71"/>
    </location>
</feature>
<evidence type="ECO:0000256" key="1">
    <source>
        <dbReference type="SAM" id="MobiDB-lite"/>
    </source>
</evidence>
<evidence type="ECO:0000259" key="2">
    <source>
        <dbReference type="Pfam" id="PF22802"/>
    </source>
</evidence>
<feature type="domain" description="RsiG-like" evidence="2">
    <location>
        <begin position="180"/>
        <end position="239"/>
    </location>
</feature>
<protein>
    <submittedName>
        <fullName evidence="3">ABC transporter substrate-binding protein</fullName>
    </submittedName>
</protein>
<name>A0ABS7QCQ9_9ACTN</name>
<keyword evidence="4" id="KW-1185">Reference proteome</keyword>
<sequence length="243" mass="26133">MTTPGTGETSGTAAPGPAAASGTAGPTAAVSTARTRNAVSAAPTRKGHRMLKADVPGPLRPPAPRSPLVDTPMPDLTVLDLAALRALRRDAQQEEADLSYLRRMLHGRIDILQAELRRRGASPGTSDDPLAEDDAPVVDRLSEILADGPSRIRSSARHVTLGTPHTERVRALAEEMLSEVELSDLDARTDPELDVAMARLVRHEQQVSRRRHALQQTVDGCSAEITRRYRDGEARVEDLLADG</sequence>
<evidence type="ECO:0000313" key="3">
    <source>
        <dbReference type="EMBL" id="MBY8880944.1"/>
    </source>
</evidence>
<proteinExistence type="predicted"/>
<dbReference type="InterPro" id="IPR049575">
    <property type="entry name" value="RsiG-like"/>
</dbReference>
<dbReference type="InterPro" id="IPR055209">
    <property type="entry name" value="RsiG-like_dom"/>
</dbReference>
<accession>A0ABS7QCQ9</accession>
<evidence type="ECO:0000313" key="4">
    <source>
        <dbReference type="Proteomes" id="UP000778578"/>
    </source>
</evidence>
<feature type="compositionally biased region" description="Low complexity" evidence="1">
    <location>
        <begin position="1"/>
        <end position="33"/>
    </location>
</feature>
<dbReference type="EMBL" id="JAINZZ010000039">
    <property type="protein sequence ID" value="MBY8880944.1"/>
    <property type="molecule type" value="Genomic_DNA"/>
</dbReference>
<reference evidence="3 4" key="1">
    <citation type="submission" date="2021-08" db="EMBL/GenBank/DDBJ databases">
        <title>WGS of actinomycetes from Thailand.</title>
        <authorList>
            <person name="Thawai C."/>
        </authorList>
    </citation>
    <scope>NUCLEOTIDE SEQUENCE [LARGE SCALE GENOMIC DNA]</scope>
    <source>
        <strain evidence="3 4">PLK6-54</strain>
    </source>
</reference>